<dbReference type="Gene3D" id="1.10.150.50">
    <property type="entry name" value="Transcription Factor, Ets-1"/>
    <property type="match status" value="1"/>
</dbReference>
<dbReference type="Proteomes" id="UP000247702">
    <property type="component" value="Unassembled WGS sequence"/>
</dbReference>
<proteinExistence type="predicted"/>
<name>A0A2Z6QK74_9GLOM</name>
<gene>
    <name evidence="1" type="ORF">RclHR1_12630007</name>
</gene>
<dbReference type="EMBL" id="BEXD01000295">
    <property type="protein sequence ID" value="GBB86189.1"/>
    <property type="molecule type" value="Genomic_DNA"/>
</dbReference>
<organism evidence="1 2">
    <name type="scientific">Rhizophagus clarus</name>
    <dbReference type="NCBI Taxonomy" id="94130"/>
    <lineage>
        <taxon>Eukaryota</taxon>
        <taxon>Fungi</taxon>
        <taxon>Fungi incertae sedis</taxon>
        <taxon>Mucoromycota</taxon>
        <taxon>Glomeromycotina</taxon>
        <taxon>Glomeromycetes</taxon>
        <taxon>Glomerales</taxon>
        <taxon>Glomeraceae</taxon>
        <taxon>Rhizophagus</taxon>
    </lineage>
</organism>
<evidence type="ECO:0008006" key="3">
    <source>
        <dbReference type="Google" id="ProtNLM"/>
    </source>
</evidence>
<keyword evidence="2" id="KW-1185">Reference proteome</keyword>
<sequence>MSSQASSPASPASITEEISTRTMSDVVKDFNTEELIDYLGRKDLKLKESHFKILRKEEITGRSFLKLTEEKLERYGMKGGPATVLVEFIESLGQKLRNYSSLKTLDDLKEMLRRNKVNGEDITNIKQFTPVYEEISDEDKAFDHCMEDIILKLSNVETMTDANEATRCEFISAILHASIAIAKKLTSQDIFIVLQKDISGEDATGRVDYAIKSLEELLCITEGKPRNIKIGYAQNLAQLESAFQTNKKKRTADQAFKEDYFDYLYGIVTTGTEWHFIIYTPDGIYCTSGSEYQINLTKSAIKENPELLRSNVKRVIGIIVGLLKDRVSVDSSPASKRARIKKIIKK</sequence>
<protein>
    <recommendedName>
        <fullName evidence="3">SAM domain-containing protein</fullName>
    </recommendedName>
</protein>
<comment type="caution">
    <text evidence="1">The sequence shown here is derived from an EMBL/GenBank/DDBJ whole genome shotgun (WGS) entry which is preliminary data.</text>
</comment>
<dbReference type="InterPro" id="IPR013761">
    <property type="entry name" value="SAM/pointed_sf"/>
</dbReference>
<accession>A0A2Z6QK74</accession>
<evidence type="ECO:0000313" key="1">
    <source>
        <dbReference type="EMBL" id="GBB86189.1"/>
    </source>
</evidence>
<dbReference type="SUPFAM" id="SSF47769">
    <property type="entry name" value="SAM/Pointed domain"/>
    <property type="match status" value="1"/>
</dbReference>
<dbReference type="AlphaFoldDB" id="A0A2Z6QK74"/>
<reference evidence="1 2" key="1">
    <citation type="submission" date="2017-11" db="EMBL/GenBank/DDBJ databases">
        <title>The genome of Rhizophagus clarus HR1 reveals common genetic basis of auxotrophy among arbuscular mycorrhizal fungi.</title>
        <authorList>
            <person name="Kobayashi Y."/>
        </authorList>
    </citation>
    <scope>NUCLEOTIDE SEQUENCE [LARGE SCALE GENOMIC DNA]</scope>
    <source>
        <strain evidence="1 2">HR1</strain>
    </source>
</reference>
<evidence type="ECO:0000313" key="2">
    <source>
        <dbReference type="Proteomes" id="UP000247702"/>
    </source>
</evidence>